<dbReference type="Proteomes" id="UP000267081">
    <property type="component" value="Unassembled WGS sequence"/>
</dbReference>
<keyword evidence="1" id="KW-0732">Signal</keyword>
<sequence>MPQLHRKLLPAVVLAASLTAACYPGYATTTSTSDPAAVATSPSTSPAAATALLATLRVAVEDTGAHYHREDWKHWIAQPAAGRGCDTRELVLNTQGQHDGGGPVAHDPVTCAPFSGHGNRWTSPYDGVTVTDPARLDIDHLVPLGEAARSGTRAWTSAQRERFANDTALLIAVTAKTNRAKGDQDPARWLPALDRCGYASHWIEVKHRYAMSVDPAEHDALAGLLRRC</sequence>
<reference evidence="3 4" key="1">
    <citation type="submission" date="2018-12" db="EMBL/GenBank/DDBJ databases">
        <title>Amycolatopsis eburnea sp. nov. actinomycete associate with arbuscular mycorrhiza fungal spore.</title>
        <authorList>
            <person name="Lumyong S."/>
            <person name="Chaiya L."/>
        </authorList>
    </citation>
    <scope>NUCLEOTIDE SEQUENCE [LARGE SCALE GENOMIC DNA]</scope>
    <source>
        <strain evidence="3 4">GLM-1</strain>
    </source>
</reference>
<dbReference type="EMBL" id="RSEC01000002">
    <property type="protein sequence ID" value="RSD26430.1"/>
    <property type="molecule type" value="Genomic_DNA"/>
</dbReference>
<proteinExistence type="predicted"/>
<evidence type="ECO:0000313" key="4">
    <source>
        <dbReference type="Proteomes" id="UP000267081"/>
    </source>
</evidence>
<dbReference type="OrthoDB" id="5196645at2"/>
<evidence type="ECO:0000259" key="2">
    <source>
        <dbReference type="Pfam" id="PF07510"/>
    </source>
</evidence>
<evidence type="ECO:0000313" key="3">
    <source>
        <dbReference type="EMBL" id="RSD26430.1"/>
    </source>
</evidence>
<organism evidence="3 4">
    <name type="scientific">Amycolatopsis eburnea</name>
    <dbReference type="NCBI Taxonomy" id="2267691"/>
    <lineage>
        <taxon>Bacteria</taxon>
        <taxon>Bacillati</taxon>
        <taxon>Actinomycetota</taxon>
        <taxon>Actinomycetes</taxon>
        <taxon>Pseudonocardiales</taxon>
        <taxon>Pseudonocardiaceae</taxon>
        <taxon>Amycolatopsis</taxon>
    </lineage>
</organism>
<evidence type="ECO:0000256" key="1">
    <source>
        <dbReference type="SAM" id="SignalP"/>
    </source>
</evidence>
<name>A0A427TPW6_9PSEU</name>
<dbReference type="InterPro" id="IPR011089">
    <property type="entry name" value="GmrSD_C"/>
</dbReference>
<feature type="signal peptide" evidence="1">
    <location>
        <begin position="1"/>
        <end position="22"/>
    </location>
</feature>
<keyword evidence="3" id="KW-0378">Hydrolase</keyword>
<dbReference type="Pfam" id="PF07510">
    <property type="entry name" value="GmrSD_C"/>
    <property type="match status" value="1"/>
</dbReference>
<feature type="domain" description="GmrSD restriction endonucleases C-terminal" evidence="2">
    <location>
        <begin position="134"/>
        <end position="222"/>
    </location>
</feature>
<dbReference type="RefSeq" id="WP_125305562.1">
    <property type="nucleotide sequence ID" value="NZ_RSEC01000002.1"/>
</dbReference>
<comment type="caution">
    <text evidence="3">The sequence shown here is derived from an EMBL/GenBank/DDBJ whole genome shotgun (WGS) entry which is preliminary data.</text>
</comment>
<dbReference type="GO" id="GO:0004519">
    <property type="term" value="F:endonuclease activity"/>
    <property type="evidence" value="ECO:0007669"/>
    <property type="project" value="UniProtKB-KW"/>
</dbReference>
<protein>
    <submittedName>
        <fullName evidence="3">HNH endonuclease</fullName>
    </submittedName>
</protein>
<keyword evidence="3" id="KW-0255">Endonuclease</keyword>
<keyword evidence="4" id="KW-1185">Reference proteome</keyword>
<dbReference type="PANTHER" id="PTHR24094:SF15">
    <property type="entry name" value="AMP-DEPENDENT SYNTHETASE_LIGASE DOMAIN-CONTAINING PROTEIN-RELATED"/>
    <property type="match status" value="1"/>
</dbReference>
<dbReference type="AlphaFoldDB" id="A0A427TPW6"/>
<gene>
    <name evidence="3" type="ORF">EIY87_00140</name>
</gene>
<keyword evidence="3" id="KW-0540">Nuclease</keyword>
<dbReference type="PROSITE" id="PS51257">
    <property type="entry name" value="PROKAR_LIPOPROTEIN"/>
    <property type="match status" value="1"/>
</dbReference>
<accession>A0A427TPW6</accession>
<feature type="chain" id="PRO_5039297947" evidence="1">
    <location>
        <begin position="23"/>
        <end position="228"/>
    </location>
</feature>
<dbReference type="PANTHER" id="PTHR24094">
    <property type="entry name" value="SECRETED PROTEIN"/>
    <property type="match status" value="1"/>
</dbReference>